<reference evidence="1 2" key="1">
    <citation type="submission" date="2016-04" db="EMBL/GenBank/DDBJ databases">
        <title>Complete genome sequence of Bacillus oceanisediminis strain 2691.</title>
        <authorList>
            <person name="Jeong H."/>
            <person name="Kim H.J."/>
            <person name="Lee D.-W."/>
        </authorList>
    </citation>
    <scope>NUCLEOTIDE SEQUENCE [LARGE SCALE GENOMIC DNA]</scope>
    <source>
        <strain evidence="1 2">2691</strain>
        <plasmid evidence="2">pbo1</plasmid>
    </source>
</reference>
<dbReference type="KEGG" id="bon:A361_28685"/>
<geneLocation type="plasmid" evidence="2">
    <name>pbo1</name>
</geneLocation>
<dbReference type="EMBL" id="CP015507">
    <property type="protein sequence ID" value="AND43143.1"/>
    <property type="molecule type" value="Genomic_DNA"/>
</dbReference>
<dbReference type="AlphaFoldDB" id="A0A160MIX4"/>
<name>A0A160MIX4_9BACI</name>
<keyword evidence="1" id="KW-0614">Plasmid</keyword>
<gene>
    <name evidence="1" type="ORF">A361_28685</name>
</gene>
<sequence length="60" mass="6994">MVYNKTAFIATLPTKIQEDTFKCLESTGISTEDIQNAMDSRLCDLEELINVKRYWTSRFN</sequence>
<protein>
    <submittedName>
        <fullName evidence="1">Uncharacterized protein</fullName>
    </submittedName>
</protein>
<accession>A0A160MIX4</accession>
<dbReference type="RefSeq" id="WP_019379608.1">
    <property type="nucleotide sequence ID" value="NZ_CP015507.1"/>
</dbReference>
<dbReference type="Proteomes" id="UP000077856">
    <property type="component" value="Plasmid pBO1"/>
</dbReference>
<evidence type="ECO:0000313" key="2">
    <source>
        <dbReference type="Proteomes" id="UP000077856"/>
    </source>
</evidence>
<organism evidence="1 2">
    <name type="scientific">Cytobacillus oceanisediminis 2691</name>
    <dbReference type="NCBI Taxonomy" id="1196031"/>
    <lineage>
        <taxon>Bacteria</taxon>
        <taxon>Bacillati</taxon>
        <taxon>Bacillota</taxon>
        <taxon>Bacilli</taxon>
        <taxon>Bacillales</taxon>
        <taxon>Bacillaceae</taxon>
        <taxon>Cytobacillus</taxon>
    </lineage>
</organism>
<evidence type="ECO:0000313" key="1">
    <source>
        <dbReference type="EMBL" id="AND43143.1"/>
    </source>
</evidence>
<proteinExistence type="predicted"/>